<dbReference type="PANTHER" id="PTHR45950:SF30">
    <property type="entry name" value="ARID DNA-BINDING DOMAIN, ZINC FINGER, CCHC-TYPE, MEKHLA-RELATED"/>
    <property type="match status" value="1"/>
</dbReference>
<dbReference type="InterPro" id="IPR044830">
    <property type="entry name" value="HD-Zip_III"/>
</dbReference>
<dbReference type="EMBL" id="MNCJ02000323">
    <property type="protein sequence ID" value="KAF5794348.1"/>
    <property type="molecule type" value="Genomic_DNA"/>
</dbReference>
<dbReference type="PANTHER" id="PTHR45950">
    <property type="entry name" value="HOMEOBOX-LEUCINE ZIPPER PROTEIN ATHB-14"/>
    <property type="match status" value="1"/>
</dbReference>
<evidence type="ECO:0000313" key="2">
    <source>
        <dbReference type="EMBL" id="OTG17802.1"/>
    </source>
</evidence>
<dbReference type="Proteomes" id="UP000215914">
    <property type="component" value="Chromosome 8"/>
</dbReference>
<organism evidence="2 3">
    <name type="scientific">Helianthus annuus</name>
    <name type="common">Common sunflower</name>
    <dbReference type="NCBI Taxonomy" id="4232"/>
    <lineage>
        <taxon>Eukaryota</taxon>
        <taxon>Viridiplantae</taxon>
        <taxon>Streptophyta</taxon>
        <taxon>Embryophyta</taxon>
        <taxon>Tracheophyta</taxon>
        <taxon>Spermatophyta</taxon>
        <taxon>Magnoliopsida</taxon>
        <taxon>eudicotyledons</taxon>
        <taxon>Gunneridae</taxon>
        <taxon>Pentapetalae</taxon>
        <taxon>asterids</taxon>
        <taxon>campanulids</taxon>
        <taxon>Asterales</taxon>
        <taxon>Asteraceae</taxon>
        <taxon>Asteroideae</taxon>
        <taxon>Heliantheae alliance</taxon>
        <taxon>Heliantheae</taxon>
        <taxon>Helianthus</taxon>
    </lineage>
</organism>
<dbReference type="InParanoid" id="A0A251U4S5"/>
<evidence type="ECO:0000313" key="3">
    <source>
        <dbReference type="Proteomes" id="UP000215914"/>
    </source>
</evidence>
<dbReference type="EMBL" id="CM007897">
    <property type="protein sequence ID" value="OTG17802.1"/>
    <property type="molecule type" value="Genomic_DNA"/>
</dbReference>
<accession>A0A251U4S5</accession>
<proteinExistence type="predicted"/>
<reference evidence="1" key="3">
    <citation type="submission" date="2020-06" db="EMBL/GenBank/DDBJ databases">
        <title>Helianthus annuus Genome sequencing and assembly Release 2.</title>
        <authorList>
            <person name="Gouzy J."/>
            <person name="Langlade N."/>
            <person name="Munos S."/>
        </authorList>
    </citation>
    <scope>NUCLEOTIDE SEQUENCE</scope>
    <source>
        <tissue evidence="1">Leaves</tissue>
    </source>
</reference>
<evidence type="ECO:0000313" key="1">
    <source>
        <dbReference type="EMBL" id="KAF5794348.1"/>
    </source>
</evidence>
<name>A0A251U4S5_HELAN</name>
<keyword evidence="3" id="KW-1185">Reference proteome</keyword>
<reference evidence="1 3" key="1">
    <citation type="journal article" date="2017" name="Nature">
        <title>The sunflower genome provides insights into oil metabolism, flowering and Asterid evolution.</title>
        <authorList>
            <person name="Badouin H."/>
            <person name="Gouzy J."/>
            <person name="Grassa C.J."/>
            <person name="Murat F."/>
            <person name="Staton S.E."/>
            <person name="Cottret L."/>
            <person name="Lelandais-Briere C."/>
            <person name="Owens G.L."/>
            <person name="Carrere S."/>
            <person name="Mayjonade B."/>
            <person name="Legrand L."/>
            <person name="Gill N."/>
            <person name="Kane N.C."/>
            <person name="Bowers J.E."/>
            <person name="Hubner S."/>
            <person name="Bellec A."/>
            <person name="Berard A."/>
            <person name="Berges H."/>
            <person name="Blanchet N."/>
            <person name="Boniface M.C."/>
            <person name="Brunel D."/>
            <person name="Catrice O."/>
            <person name="Chaidir N."/>
            <person name="Claudel C."/>
            <person name="Donnadieu C."/>
            <person name="Faraut T."/>
            <person name="Fievet G."/>
            <person name="Helmstetter N."/>
            <person name="King M."/>
            <person name="Knapp S.J."/>
            <person name="Lai Z."/>
            <person name="Le Paslier M.C."/>
            <person name="Lippi Y."/>
            <person name="Lorenzon L."/>
            <person name="Mandel J.R."/>
            <person name="Marage G."/>
            <person name="Marchand G."/>
            <person name="Marquand E."/>
            <person name="Bret-Mestries E."/>
            <person name="Morien E."/>
            <person name="Nambeesan S."/>
            <person name="Nguyen T."/>
            <person name="Pegot-Espagnet P."/>
            <person name="Pouilly N."/>
            <person name="Raftis F."/>
            <person name="Sallet E."/>
            <person name="Schiex T."/>
            <person name="Thomas J."/>
            <person name="Vandecasteele C."/>
            <person name="Vares D."/>
            <person name="Vear F."/>
            <person name="Vautrin S."/>
            <person name="Crespi M."/>
            <person name="Mangin B."/>
            <person name="Burke J.M."/>
            <person name="Salse J."/>
            <person name="Munos S."/>
            <person name="Vincourt P."/>
            <person name="Rieseberg L.H."/>
            <person name="Langlade N.B."/>
        </authorList>
    </citation>
    <scope>NUCLEOTIDE SEQUENCE [LARGE SCALE GENOMIC DNA]</scope>
    <source>
        <strain evidence="3">cv. SF193</strain>
        <tissue evidence="1">Leaves</tissue>
    </source>
</reference>
<dbReference type="Gramene" id="mRNA:HanXRQr2_Chr08g0327091">
    <property type="protein sequence ID" value="mRNA:HanXRQr2_Chr08g0327091"/>
    <property type="gene ID" value="HanXRQr2_Chr08g0327091"/>
</dbReference>
<dbReference type="AlphaFoldDB" id="A0A251U4S5"/>
<gene>
    <name evidence="2" type="ORF">HannXRQ_Chr08g0216221</name>
    <name evidence="1" type="ORF">HanXRQr2_Chr08g0327091</name>
</gene>
<dbReference type="STRING" id="4232.A0A251U4S5"/>
<sequence length="106" mass="11741">MAQIQGSAATDASCESVITTPQQSLRDANNPAGLLSIAEETLAEFLSKATGTAVDWVQMPGMKVSLERWLYEVAVERCWWKAKSLLKSIKMHSHSAITKEKDMPWC</sequence>
<protein>
    <submittedName>
        <fullName evidence="2">Uncharacterized protein</fullName>
    </submittedName>
</protein>
<dbReference type="GO" id="GO:0003700">
    <property type="term" value="F:DNA-binding transcription factor activity"/>
    <property type="evidence" value="ECO:0007669"/>
    <property type="project" value="InterPro"/>
</dbReference>
<reference evidence="2" key="2">
    <citation type="submission" date="2017-02" db="EMBL/GenBank/DDBJ databases">
        <title>Sunflower complete genome.</title>
        <authorList>
            <person name="Langlade N."/>
            <person name="Munos S."/>
        </authorList>
    </citation>
    <scope>NUCLEOTIDE SEQUENCE [LARGE SCALE GENOMIC DNA]</scope>
    <source>
        <tissue evidence="2">Leaves</tissue>
    </source>
</reference>